<proteinExistence type="predicted"/>
<dbReference type="AlphaFoldDB" id="A0A7R8W3F6"/>
<organism evidence="1">
    <name type="scientific">Cyprideis torosa</name>
    <dbReference type="NCBI Taxonomy" id="163714"/>
    <lineage>
        <taxon>Eukaryota</taxon>
        <taxon>Metazoa</taxon>
        <taxon>Ecdysozoa</taxon>
        <taxon>Arthropoda</taxon>
        <taxon>Crustacea</taxon>
        <taxon>Oligostraca</taxon>
        <taxon>Ostracoda</taxon>
        <taxon>Podocopa</taxon>
        <taxon>Podocopida</taxon>
        <taxon>Cytherocopina</taxon>
        <taxon>Cytheroidea</taxon>
        <taxon>Cytherideidae</taxon>
        <taxon>Cyprideis</taxon>
    </lineage>
</organism>
<reference evidence="1" key="1">
    <citation type="submission" date="2020-11" db="EMBL/GenBank/DDBJ databases">
        <authorList>
            <person name="Tran Van P."/>
        </authorList>
    </citation>
    <scope>NUCLEOTIDE SEQUENCE</scope>
</reference>
<accession>A0A7R8W3F6</accession>
<dbReference type="EMBL" id="OB660310">
    <property type="protein sequence ID" value="CAD7224115.1"/>
    <property type="molecule type" value="Genomic_DNA"/>
</dbReference>
<protein>
    <submittedName>
        <fullName evidence="1">Uncharacterized protein</fullName>
    </submittedName>
</protein>
<sequence length="317" mass="36632">MTSKLRSTKDQRGQTKFQAFRLSSIALTSGVIHALKGLTPCQSHNELKNLPYSFLVFGFVLLMAPNPFFHHQLCSCQLPHQSQYVHTPRIKEKRFHLKSLRSGGFLGPQRRSSNTVSADPFIPWNETTSEATWSFDNSLVLRIPIEDHQRTGCSSGKPVDLDQLFTIRYNESRYLCFSTDLKSSRSHRRLRHEKGRREKPVLIPKLVSEEEMLRDVKRCLFLEDFTFRKPLSAEESQFSEEDNEIGSSSSGPIRPTAVDYEYLNPFLCCSLGASPSGSLWHCGKHQKRMGRHHKVKRRFLWTKKTYDPYDLNRRQPG</sequence>
<evidence type="ECO:0000313" key="1">
    <source>
        <dbReference type="EMBL" id="CAD7224115.1"/>
    </source>
</evidence>
<name>A0A7R8W3F6_9CRUS</name>
<gene>
    <name evidence="1" type="ORF">CTOB1V02_LOCUS2085</name>
</gene>